<dbReference type="PANTHER" id="PTHR42648">
    <property type="entry name" value="TRANSPOSASE, PUTATIVE-RELATED"/>
    <property type="match status" value="1"/>
</dbReference>
<comment type="caution">
    <text evidence="7">The sequence shown here is derived from an EMBL/GenBank/DDBJ whole genome shotgun (WGS) entry which is preliminary data.</text>
</comment>
<dbReference type="InterPro" id="IPR036875">
    <property type="entry name" value="Znf_CCHC_sf"/>
</dbReference>
<evidence type="ECO:0000256" key="1">
    <source>
        <dbReference type="ARBA" id="ARBA00022670"/>
    </source>
</evidence>
<dbReference type="PANTHER" id="PTHR42648:SF21">
    <property type="entry name" value="CYSTEINE-RICH RLK (RECEPTOR-LIKE PROTEIN KINASE) 8"/>
    <property type="match status" value="1"/>
</dbReference>
<feature type="coiled-coil region" evidence="3">
    <location>
        <begin position="219"/>
        <end position="271"/>
    </location>
</feature>
<dbReference type="InterPro" id="IPR036397">
    <property type="entry name" value="RNaseH_sf"/>
</dbReference>
<dbReference type="GO" id="GO:0015074">
    <property type="term" value="P:DNA integration"/>
    <property type="evidence" value="ECO:0007669"/>
    <property type="project" value="InterPro"/>
</dbReference>
<dbReference type="InterPro" id="IPR001878">
    <property type="entry name" value="Znf_CCHC"/>
</dbReference>
<feature type="domain" description="CCHC-type" evidence="5">
    <location>
        <begin position="63"/>
        <end position="78"/>
    </location>
</feature>
<dbReference type="PROSITE" id="PS50158">
    <property type="entry name" value="ZF_CCHC"/>
    <property type="match status" value="1"/>
</dbReference>
<keyword evidence="2" id="KW-0862">Zinc</keyword>
<evidence type="ECO:0000259" key="6">
    <source>
        <dbReference type="PROSITE" id="PS50994"/>
    </source>
</evidence>
<feature type="non-terminal residue" evidence="7">
    <location>
        <position position="1"/>
    </location>
</feature>
<accession>A0A699IWW3</accession>
<dbReference type="PROSITE" id="PS50994">
    <property type="entry name" value="INTEGRASE"/>
    <property type="match status" value="1"/>
</dbReference>
<dbReference type="Pfam" id="PF22936">
    <property type="entry name" value="Pol_BBD"/>
    <property type="match status" value="1"/>
</dbReference>
<dbReference type="GO" id="GO:0006508">
    <property type="term" value="P:proteolysis"/>
    <property type="evidence" value="ECO:0007669"/>
    <property type="project" value="UniProtKB-KW"/>
</dbReference>
<keyword evidence="2" id="KW-0863">Zinc-finger</keyword>
<dbReference type="Pfam" id="PF00098">
    <property type="entry name" value="zf-CCHC"/>
    <property type="match status" value="1"/>
</dbReference>
<evidence type="ECO:0000256" key="3">
    <source>
        <dbReference type="SAM" id="Coils"/>
    </source>
</evidence>
<dbReference type="Gene3D" id="3.30.420.10">
    <property type="entry name" value="Ribonuclease H-like superfamily/Ribonuclease H"/>
    <property type="match status" value="1"/>
</dbReference>
<dbReference type="InterPro" id="IPR039537">
    <property type="entry name" value="Retrotran_Ty1/copia-like"/>
</dbReference>
<dbReference type="InterPro" id="IPR025724">
    <property type="entry name" value="GAG-pre-integrase_dom"/>
</dbReference>
<feature type="compositionally biased region" description="Low complexity" evidence="4">
    <location>
        <begin position="9"/>
        <end position="21"/>
    </location>
</feature>
<dbReference type="GO" id="GO:0003676">
    <property type="term" value="F:nucleic acid binding"/>
    <property type="evidence" value="ECO:0007669"/>
    <property type="project" value="InterPro"/>
</dbReference>
<evidence type="ECO:0000259" key="5">
    <source>
        <dbReference type="PROSITE" id="PS50158"/>
    </source>
</evidence>
<protein>
    <submittedName>
        <fullName evidence="7">Retrovirus-related Pol polyprotein from transposon TNT 1-94</fullName>
    </submittedName>
</protein>
<evidence type="ECO:0000313" key="7">
    <source>
        <dbReference type="EMBL" id="GEZ92981.1"/>
    </source>
</evidence>
<keyword evidence="3" id="KW-0175">Coiled coil</keyword>
<keyword evidence="1" id="KW-0378">Hydrolase</keyword>
<sequence>SFKKIYKPSNNNLRTSSNTSRANQDNSPRINRSNGYENQRICNVAGARETVGSTVIQKHGIQCYNCKEFEHVARECQKPKRAKDAAYHREKMLLCKQEEAVIQLNAEQADWRDDTDDDELEDQELKAHYMYMAQLQEVSPDAADSGPIFDDEPLQKVSNDDHYNVFAIESTHLEQSISVLDTYPIEQDAQNMIIDSLDMSNDRVEIDQNDDDNDLVKERELLASLIEKLKCEIDESKNRNKFLETSNKVLVEKLKGEIEDFKNKNKSLESSINYFKEANNRLSETNNLLYTDYKKSEAELVRRNSREYASQMEIECTKCLNEEMVADLRYFNSLELEVDSLRSQLEAQKTQFLNEIDRLSREYYYADHMNVIFGVYTELDEVTNLQCGYLELLEKCECLENELSKSKMISKSFEAVQKHAINLELELQQCKEKITNDKLFKHDMCVLNSVAKPLKKTVASASIQKPRNITRKIYERFRKACSWWYPKFTPSGYKWKPKSGQENVNLNLVEIVLFIVDSGCSKHMIGNLKLLINFVEKFLGTVKFGNDQIAPILGYRDLVQRAVTIKRVYYVEGLNHNLFSVGQFCDANLEVAFRKSTCYICDLKGNDLLTGSRGKDLYSIKLQDTNCPNPICLMAKASSSQALLWHRHLSHLNFDTINLLSKNDIMVGLPKLKFFKDHICSFCELGKAKRKSFHTKITSSLKRRLQLLHIDLCGPMRVASINGKRYVLVIVDDYSRYTWTHFLRSKNETPEVLINFLRLVQRGLQAQVRIVRTDKGTEFLNQTLHAYFAAEGILHQTSIARTPEQNSVVERRNRTLVEAARTMLSAAKIPLFF</sequence>
<evidence type="ECO:0000256" key="4">
    <source>
        <dbReference type="SAM" id="MobiDB-lite"/>
    </source>
</evidence>
<feature type="region of interest" description="Disordered" evidence="4">
    <location>
        <begin position="1"/>
        <end position="34"/>
    </location>
</feature>
<dbReference type="EMBL" id="BKCJ010343548">
    <property type="protein sequence ID" value="GEZ92981.1"/>
    <property type="molecule type" value="Genomic_DNA"/>
</dbReference>
<dbReference type="InterPro" id="IPR001584">
    <property type="entry name" value="Integrase_cat-core"/>
</dbReference>
<dbReference type="Pfam" id="PF13976">
    <property type="entry name" value="gag_pre-integrs"/>
    <property type="match status" value="1"/>
</dbReference>
<dbReference type="InterPro" id="IPR054722">
    <property type="entry name" value="PolX-like_BBD"/>
</dbReference>
<proteinExistence type="predicted"/>
<reference evidence="7" key="1">
    <citation type="journal article" date="2019" name="Sci. Rep.">
        <title>Draft genome of Tanacetum cinerariifolium, the natural source of mosquito coil.</title>
        <authorList>
            <person name="Yamashiro T."/>
            <person name="Shiraishi A."/>
            <person name="Satake H."/>
            <person name="Nakayama K."/>
        </authorList>
    </citation>
    <scope>NUCLEOTIDE SEQUENCE</scope>
</reference>
<feature type="compositionally biased region" description="Polar residues" evidence="4">
    <location>
        <begin position="22"/>
        <end position="34"/>
    </location>
</feature>
<evidence type="ECO:0000256" key="2">
    <source>
        <dbReference type="PROSITE-ProRule" id="PRU00047"/>
    </source>
</evidence>
<dbReference type="InterPro" id="IPR012337">
    <property type="entry name" value="RNaseH-like_sf"/>
</dbReference>
<dbReference type="Pfam" id="PF00665">
    <property type="entry name" value="rve"/>
    <property type="match status" value="1"/>
</dbReference>
<dbReference type="SUPFAM" id="SSF53098">
    <property type="entry name" value="Ribonuclease H-like"/>
    <property type="match status" value="1"/>
</dbReference>
<feature type="coiled-coil region" evidence="3">
    <location>
        <begin position="331"/>
        <end position="362"/>
    </location>
</feature>
<keyword evidence="1" id="KW-0645">Protease</keyword>
<dbReference type="GO" id="GO:0008270">
    <property type="term" value="F:zinc ion binding"/>
    <property type="evidence" value="ECO:0007669"/>
    <property type="project" value="UniProtKB-KW"/>
</dbReference>
<gene>
    <name evidence="7" type="ORF">Tci_564954</name>
</gene>
<dbReference type="AlphaFoldDB" id="A0A699IWW3"/>
<dbReference type="SUPFAM" id="SSF57756">
    <property type="entry name" value="Retrovirus zinc finger-like domains"/>
    <property type="match status" value="1"/>
</dbReference>
<dbReference type="Gene3D" id="4.10.60.10">
    <property type="entry name" value="Zinc finger, CCHC-type"/>
    <property type="match status" value="1"/>
</dbReference>
<dbReference type="SMART" id="SM00343">
    <property type="entry name" value="ZnF_C2HC"/>
    <property type="match status" value="1"/>
</dbReference>
<name>A0A699IWW3_TANCI</name>
<feature type="domain" description="Integrase catalytic" evidence="6">
    <location>
        <begin position="698"/>
        <end position="833"/>
    </location>
</feature>
<dbReference type="GO" id="GO:0008233">
    <property type="term" value="F:peptidase activity"/>
    <property type="evidence" value="ECO:0007669"/>
    <property type="project" value="UniProtKB-KW"/>
</dbReference>
<keyword evidence="2" id="KW-0479">Metal-binding</keyword>
<organism evidence="7">
    <name type="scientific">Tanacetum cinerariifolium</name>
    <name type="common">Dalmatian daisy</name>
    <name type="synonym">Chrysanthemum cinerariifolium</name>
    <dbReference type="NCBI Taxonomy" id="118510"/>
    <lineage>
        <taxon>Eukaryota</taxon>
        <taxon>Viridiplantae</taxon>
        <taxon>Streptophyta</taxon>
        <taxon>Embryophyta</taxon>
        <taxon>Tracheophyta</taxon>
        <taxon>Spermatophyta</taxon>
        <taxon>Magnoliopsida</taxon>
        <taxon>eudicotyledons</taxon>
        <taxon>Gunneridae</taxon>
        <taxon>Pentapetalae</taxon>
        <taxon>asterids</taxon>
        <taxon>campanulids</taxon>
        <taxon>Asterales</taxon>
        <taxon>Asteraceae</taxon>
        <taxon>Asteroideae</taxon>
        <taxon>Anthemideae</taxon>
        <taxon>Anthemidinae</taxon>
        <taxon>Tanacetum</taxon>
    </lineage>
</organism>